<keyword evidence="8" id="KW-1185">Reference proteome</keyword>
<gene>
    <name evidence="7" type="ORF">PLOB_00000158</name>
</gene>
<keyword evidence="3" id="KW-0663">Pyridoxal phosphate</keyword>
<dbReference type="CDD" id="cd02440">
    <property type="entry name" value="AdoMet_MTases"/>
    <property type="match status" value="1"/>
</dbReference>
<dbReference type="Gene3D" id="3.40.50.150">
    <property type="entry name" value="Vaccinia Virus protein VP39"/>
    <property type="match status" value="2"/>
</dbReference>
<dbReference type="PROSITE" id="PS00595">
    <property type="entry name" value="AA_TRANSFER_CLASS_5"/>
    <property type="match status" value="1"/>
</dbReference>
<keyword evidence="2 4" id="KW-0949">S-adenosyl-L-methionine</keyword>
<dbReference type="Gene3D" id="3.90.1150.10">
    <property type="entry name" value="Aspartate Aminotransferase, domain 1"/>
    <property type="match status" value="1"/>
</dbReference>
<dbReference type="Proteomes" id="UP001159405">
    <property type="component" value="Unassembled WGS sequence"/>
</dbReference>
<dbReference type="SUPFAM" id="SSF53383">
    <property type="entry name" value="PLP-dependent transferases"/>
    <property type="match status" value="1"/>
</dbReference>
<dbReference type="PROSITE" id="PS51678">
    <property type="entry name" value="SAM_MT_PRMT"/>
    <property type="match status" value="1"/>
</dbReference>
<dbReference type="InterPro" id="IPR029063">
    <property type="entry name" value="SAM-dependent_MTases_sf"/>
</dbReference>
<dbReference type="InterPro" id="IPR000192">
    <property type="entry name" value="Aminotrans_V_dom"/>
</dbReference>
<dbReference type="InterPro" id="IPR020578">
    <property type="entry name" value="Aminotrans_V_PyrdxlP_BS"/>
</dbReference>
<dbReference type="InterPro" id="IPR015421">
    <property type="entry name" value="PyrdxlP-dep_Trfase_major"/>
</dbReference>
<name>A0ABN8MRV6_9CNID</name>
<evidence type="ECO:0000256" key="4">
    <source>
        <dbReference type="PROSITE-ProRule" id="PRU01015"/>
    </source>
</evidence>
<dbReference type="InterPro" id="IPR025799">
    <property type="entry name" value="Arg_MeTrfase"/>
</dbReference>
<keyword evidence="4" id="KW-0808">Transferase</keyword>
<dbReference type="Gene3D" id="3.40.640.10">
    <property type="entry name" value="Type I PLP-dependent aspartate aminotransferase-like (Major domain)"/>
    <property type="match status" value="1"/>
</dbReference>
<dbReference type="InterPro" id="IPR015422">
    <property type="entry name" value="PyrdxlP-dep_Trfase_small"/>
</dbReference>
<dbReference type="Gene3D" id="2.70.160.11">
    <property type="entry name" value="Hnrnp arginine n-methyltransferase1"/>
    <property type="match status" value="2"/>
</dbReference>
<proteinExistence type="predicted"/>
<organism evidence="7 8">
    <name type="scientific">Porites lobata</name>
    <dbReference type="NCBI Taxonomy" id="104759"/>
    <lineage>
        <taxon>Eukaryota</taxon>
        <taxon>Metazoa</taxon>
        <taxon>Cnidaria</taxon>
        <taxon>Anthozoa</taxon>
        <taxon>Hexacorallia</taxon>
        <taxon>Scleractinia</taxon>
        <taxon>Fungiina</taxon>
        <taxon>Poritidae</taxon>
        <taxon>Porites</taxon>
    </lineage>
</organism>
<dbReference type="SUPFAM" id="SSF48452">
    <property type="entry name" value="TPR-like"/>
    <property type="match status" value="1"/>
</dbReference>
<evidence type="ECO:0000313" key="8">
    <source>
        <dbReference type="Proteomes" id="UP001159405"/>
    </source>
</evidence>
<dbReference type="CDD" id="cd06451">
    <property type="entry name" value="AGAT_like"/>
    <property type="match status" value="1"/>
</dbReference>
<evidence type="ECO:0000313" key="7">
    <source>
        <dbReference type="EMBL" id="CAH3032656.1"/>
    </source>
</evidence>
<protein>
    <recommendedName>
        <fullName evidence="6">Aminotransferase class V domain-containing protein</fullName>
    </recommendedName>
</protein>
<accession>A0ABN8MRV6</accession>
<comment type="cofactor">
    <cofactor evidence="1 5">
        <name>pyridoxal 5'-phosphate</name>
        <dbReference type="ChEBI" id="CHEBI:597326"/>
    </cofactor>
</comment>
<dbReference type="Gene3D" id="1.25.40.10">
    <property type="entry name" value="Tetratricopeptide repeat domain"/>
    <property type="match status" value="1"/>
</dbReference>
<comment type="caution">
    <text evidence="7">The sequence shown here is derived from an EMBL/GenBank/DDBJ whole genome shotgun (WGS) entry which is preliminary data.</text>
</comment>
<dbReference type="Pfam" id="PF06325">
    <property type="entry name" value="PrmA"/>
    <property type="match status" value="1"/>
</dbReference>
<dbReference type="Pfam" id="PF00266">
    <property type="entry name" value="Aminotran_5"/>
    <property type="match status" value="1"/>
</dbReference>
<feature type="domain" description="Aminotransferase class V" evidence="6">
    <location>
        <begin position="886"/>
        <end position="1198"/>
    </location>
</feature>
<sequence>MQANSQYVQHFQAAKSCLRRERYGEALAHIVFLANVEPSSKDNLEEDFIVALRQWTEILEQHGELEKLMVCLQEALKLYPQSEAVLINTGAHLLKLGCTDEAASCFRQVLSVNDSSVRAREYLENIANLLVERWHFRMLNDEKRNLAYKEAICKAISQGYDTVLDIGSGTGILSMFAVQGGAREVYACEMSKTMYEMGCDVLKANNMDSSVHCIQKKSTEISVGKDIPKKVSLVVTETLDCGLLGEGILATVQHAWKHLLMPSKPSQVKPVSKVIPSGAVVYAMAIMCDDIRNQIRSKPVVSGIKMYPELTVGGEVMEKCSEGSSKNICNQLEPYSTECLNNLRGGFIPLCHPFKVTEYNFNNPSSLYDDRKLHFEVLATNDGCVDAIAMWFDLQLNEEISLSTGPQSDSLCWEQAVFPVHLDNASSLCGINRVSKGDLMSIYGHLSKDCLRLYLNGAENDTEDMALQLSKDQRVDSAVKTTSLDLETEVSCKVSKDITVIPPSYLRRLNDKIFSELYDKSICDAMKSANPNFNNGGIGSQETSEHKRNIPYYVLDITYGPSLFPFFASRSKADRVLISNPHDVEWIKHIINGNNLPHVIEYGPKKLEDISKDATGRKWNVLISDIVEPSGIIRQQVVEDIVFARGCLLRPEGYQIIPMGFTLYCMCIESPFLSANCRILSQDNTLGLDIGRFVNEFQVSTQIDLDLTTLPFSAVTDHVKILDLNFMQNFDTDQGLLSMLETHSKQKVRVVKSGRIQAIPYWYVLHMDNVHSLSTYSGAYTGSHWRQAAVVLKEDIIVEAGQDLLISASCVNSSMSVAKLARILSVAARGPLRFEARALSSLSATATKMADWETKIPAPPQLLAPLTVPTKYLFGPGPSNPNMRIYNATAMSLLGHMQADFYKVMDEAKAGLQYVFQTNNRYTLAITGAGHAAMEASIMNIVERGEPILVCDNGMWGKRAREIAERQGCDVRVLEKPPGGYFTYEEIKEGLEKHKPVALFVVHSESSSGICQPLDGFGPLCHEHDCLLIVDTVASLGGTPFFTDDWELDVVYSGSQKCLGAPPGVAPITFSPRAMAKVNGRKTKVPSFYLDMTELGNYWGCDDGPRRYHHTAAINLVYALRESLAILAEEGLENSWRRHHDTIEHFWAGLEKMGMEMFVADKALRLPTVTSIKIPEGFPDWKAVPDYLMKKYKLEIVGGMGPTVGMVWRVGFMGHNSYPENVDLFLRLFKEAIESVHAGRPKSQL</sequence>
<dbReference type="InterPro" id="IPR011990">
    <property type="entry name" value="TPR-like_helical_dom_sf"/>
</dbReference>
<evidence type="ECO:0000256" key="1">
    <source>
        <dbReference type="ARBA" id="ARBA00001933"/>
    </source>
</evidence>
<evidence type="ECO:0000259" key="6">
    <source>
        <dbReference type="Pfam" id="PF00266"/>
    </source>
</evidence>
<reference evidence="7 8" key="1">
    <citation type="submission" date="2022-05" db="EMBL/GenBank/DDBJ databases">
        <authorList>
            <consortium name="Genoscope - CEA"/>
            <person name="William W."/>
        </authorList>
    </citation>
    <scope>NUCLEOTIDE SEQUENCE [LARGE SCALE GENOMIC DNA]</scope>
</reference>
<dbReference type="SUPFAM" id="SSF53335">
    <property type="entry name" value="S-adenosyl-L-methionine-dependent methyltransferases"/>
    <property type="match status" value="2"/>
</dbReference>
<evidence type="ECO:0000256" key="3">
    <source>
        <dbReference type="ARBA" id="ARBA00022898"/>
    </source>
</evidence>
<evidence type="ECO:0000256" key="2">
    <source>
        <dbReference type="ARBA" id="ARBA00022691"/>
    </source>
</evidence>
<dbReference type="EMBL" id="CALNXK010000001">
    <property type="protein sequence ID" value="CAH3032656.1"/>
    <property type="molecule type" value="Genomic_DNA"/>
</dbReference>
<dbReference type="PANTHER" id="PTHR21152">
    <property type="entry name" value="AMINOTRANSFERASE CLASS V"/>
    <property type="match status" value="1"/>
</dbReference>
<dbReference type="PANTHER" id="PTHR21152:SF40">
    <property type="entry name" value="ALANINE--GLYOXYLATE AMINOTRANSFERASE"/>
    <property type="match status" value="1"/>
</dbReference>
<keyword evidence="4" id="KW-0489">Methyltransferase</keyword>
<dbReference type="InterPro" id="IPR015424">
    <property type="entry name" value="PyrdxlP-dep_Trfase"/>
</dbReference>
<evidence type="ECO:0000256" key="5">
    <source>
        <dbReference type="RuleBase" id="RU004504"/>
    </source>
</evidence>